<dbReference type="STRING" id="160492.XF_1728"/>
<evidence type="ECO:0000256" key="5">
    <source>
        <dbReference type="ARBA" id="ARBA00023136"/>
    </source>
</evidence>
<feature type="transmembrane region" description="Helical" evidence="6">
    <location>
        <begin position="260"/>
        <end position="282"/>
    </location>
</feature>
<feature type="transmembrane region" description="Helical" evidence="6">
    <location>
        <begin position="98"/>
        <end position="123"/>
    </location>
</feature>
<dbReference type="Gene3D" id="1.20.1250.20">
    <property type="entry name" value="MFS general substrate transporter like domains"/>
    <property type="match status" value="1"/>
</dbReference>
<dbReference type="Proteomes" id="UP000000812">
    <property type="component" value="Chromosome"/>
</dbReference>
<comment type="subcellular location">
    <subcellularLocation>
        <location evidence="1">Cell membrane</location>
        <topology evidence="1">Multi-pass membrane protein</topology>
    </subcellularLocation>
</comment>
<keyword evidence="5 6" id="KW-0472">Membrane</keyword>
<accession>Q9PCQ0</accession>
<sequence>MNPCARPAGCGCRSRSRRALFTLTPRLSPRAWICRQIARRGHGQAVSTLTHRTPIPASSAEADTLPTAALLMLAMTGFIAIVTETLPAGLLPQIAQDLAIPATAAGQMVTVYAAGSLLAAIPLVSLTQTRRRKPVLMLALAGFLFFNLVTAFSPWFALTLVARFLAGVSAGLSWGLLGGYARRMVVDRLKGRALAVAMVGTPLALSIGVPLGTFTGGIIGWRGAFVSLSVVAALLLVAMAWRMPDVPGQPPERRISIGSVLGSAGVRSILFTALAWVTAQYMLYTYIAVFAGTLGRSADVDLLLLAFGVAAIVGIWLAGVMVDRHLRLHVIGSLVLFVAVTLVFTSPASAALFAVPAMMLWGASFGGAATSIQTAASDAAGEGVDIVGAMLTTVWNAGIAAGGALGALVLARGGASVLPASMLPLILVALATALACRRHGFKAGARA</sequence>
<evidence type="ECO:0000313" key="8">
    <source>
        <dbReference type="EMBL" id="AAF84537.1"/>
    </source>
</evidence>
<dbReference type="HOGENOM" id="CLU_001265_61_1_6"/>
<dbReference type="InterPro" id="IPR020846">
    <property type="entry name" value="MFS_dom"/>
</dbReference>
<dbReference type="GO" id="GO:0005886">
    <property type="term" value="C:plasma membrane"/>
    <property type="evidence" value="ECO:0007669"/>
    <property type="project" value="UniProtKB-SubCell"/>
</dbReference>
<dbReference type="InterPro" id="IPR011701">
    <property type="entry name" value="MFS"/>
</dbReference>
<dbReference type="GO" id="GO:0022857">
    <property type="term" value="F:transmembrane transporter activity"/>
    <property type="evidence" value="ECO:0007669"/>
    <property type="project" value="InterPro"/>
</dbReference>
<dbReference type="AlphaFoldDB" id="Q9PCQ0"/>
<evidence type="ECO:0000256" key="2">
    <source>
        <dbReference type="ARBA" id="ARBA00022475"/>
    </source>
</evidence>
<organism evidence="8 9">
    <name type="scientific">Xylella fastidiosa (strain 9a5c)</name>
    <dbReference type="NCBI Taxonomy" id="160492"/>
    <lineage>
        <taxon>Bacteria</taxon>
        <taxon>Pseudomonadati</taxon>
        <taxon>Pseudomonadota</taxon>
        <taxon>Gammaproteobacteria</taxon>
        <taxon>Lysobacterales</taxon>
        <taxon>Lysobacteraceae</taxon>
        <taxon>Xylella</taxon>
    </lineage>
</organism>
<feature type="transmembrane region" description="Helical" evidence="6">
    <location>
        <begin position="162"/>
        <end position="181"/>
    </location>
</feature>
<evidence type="ECO:0000256" key="3">
    <source>
        <dbReference type="ARBA" id="ARBA00022692"/>
    </source>
</evidence>
<evidence type="ECO:0000256" key="1">
    <source>
        <dbReference type="ARBA" id="ARBA00004651"/>
    </source>
</evidence>
<feature type="domain" description="Major facilitator superfamily (MFS) profile" evidence="7">
    <location>
        <begin position="69"/>
        <end position="439"/>
    </location>
</feature>
<proteinExistence type="predicted"/>
<evidence type="ECO:0000259" key="7">
    <source>
        <dbReference type="PROSITE" id="PS50850"/>
    </source>
</evidence>
<dbReference type="SUPFAM" id="SSF103473">
    <property type="entry name" value="MFS general substrate transporter"/>
    <property type="match status" value="1"/>
</dbReference>
<feature type="transmembrane region" description="Helical" evidence="6">
    <location>
        <begin position="302"/>
        <end position="319"/>
    </location>
</feature>
<feature type="transmembrane region" description="Helical" evidence="6">
    <location>
        <begin position="193"/>
        <end position="213"/>
    </location>
</feature>
<name>Q9PCQ0_XYLFA</name>
<protein>
    <submittedName>
        <fullName evidence="8">Transport protein</fullName>
    </submittedName>
</protein>
<feature type="transmembrane region" description="Helical" evidence="6">
    <location>
        <begin position="384"/>
        <end position="411"/>
    </location>
</feature>
<feature type="transmembrane region" description="Helical" evidence="6">
    <location>
        <begin position="219"/>
        <end position="239"/>
    </location>
</feature>
<evidence type="ECO:0000313" key="9">
    <source>
        <dbReference type="Proteomes" id="UP000000812"/>
    </source>
</evidence>
<feature type="transmembrane region" description="Helical" evidence="6">
    <location>
        <begin position="417"/>
        <end position="436"/>
    </location>
</feature>
<dbReference type="eggNOG" id="COG2814">
    <property type="taxonomic scope" value="Bacteria"/>
</dbReference>
<keyword evidence="3 6" id="KW-0812">Transmembrane</keyword>
<dbReference type="PANTHER" id="PTHR43124:SF3">
    <property type="entry name" value="CHLORAMPHENICOL EFFLUX PUMP RV0191"/>
    <property type="match status" value="1"/>
</dbReference>
<evidence type="ECO:0000256" key="4">
    <source>
        <dbReference type="ARBA" id="ARBA00022989"/>
    </source>
</evidence>
<dbReference type="KEGG" id="xfa:XF_1728"/>
<dbReference type="InterPro" id="IPR036259">
    <property type="entry name" value="MFS_trans_sf"/>
</dbReference>
<dbReference type="CDD" id="cd17324">
    <property type="entry name" value="MFS_NepI_like"/>
    <property type="match status" value="1"/>
</dbReference>
<dbReference type="InterPro" id="IPR050189">
    <property type="entry name" value="MFS_Efflux_Transporters"/>
</dbReference>
<dbReference type="Pfam" id="PF07690">
    <property type="entry name" value="MFS_1"/>
    <property type="match status" value="1"/>
</dbReference>
<feature type="transmembrane region" description="Helical" evidence="6">
    <location>
        <begin position="68"/>
        <end position="86"/>
    </location>
</feature>
<feature type="transmembrane region" description="Helical" evidence="6">
    <location>
        <begin position="135"/>
        <end position="156"/>
    </location>
</feature>
<dbReference type="EMBL" id="AE003849">
    <property type="protein sequence ID" value="AAF84537.1"/>
    <property type="molecule type" value="Genomic_DNA"/>
</dbReference>
<keyword evidence="2" id="KW-1003">Cell membrane</keyword>
<dbReference type="PANTHER" id="PTHR43124">
    <property type="entry name" value="PURINE EFFLUX PUMP PBUE"/>
    <property type="match status" value="1"/>
</dbReference>
<reference evidence="8 9" key="1">
    <citation type="journal article" date="2000" name="Nature">
        <title>The genome sequence of the plant pathogen Xylella fastidiosa.</title>
        <authorList>
            <person name="Simpson A.J."/>
            <person name="Reinach F.C."/>
            <person name="Arruda P."/>
            <person name="Abreu F.A."/>
            <person name="Acencio M."/>
            <person name="Alvarenga R."/>
            <person name="Alves L.M."/>
            <person name="Araya J.E."/>
            <person name="Baia G.S."/>
            <person name="Baptista C.S."/>
            <person name="Barros M.H."/>
            <person name="Bonaccorsi E.D."/>
            <person name="Bordin S."/>
            <person name="Bove J.M."/>
            <person name="Briones M.R."/>
            <person name="Bueno M.R."/>
            <person name="Camargo A.A."/>
            <person name="Camargo L.E."/>
            <person name="Carraro D.M."/>
            <person name="Carrer H."/>
            <person name="Colauto N.B."/>
            <person name="Colombo C."/>
            <person name="Costa F.F."/>
            <person name="Costa M.C."/>
            <person name="Costa-Neto C.M."/>
            <person name="Coutinho L.L."/>
            <person name="Cristofani M."/>
            <person name="Dias-Neto E."/>
            <person name="Docena C."/>
            <person name="El-Dorry H."/>
            <person name="Facincani A.P."/>
            <person name="Ferreira A.J."/>
            <person name="Ferreira V.C."/>
            <person name="Ferro J.A."/>
            <person name="Fraga J.S."/>
            <person name="Franca S.C."/>
            <person name="Franco M.C."/>
            <person name="Frohme M."/>
            <person name="Furlan L.R."/>
            <person name="Garnier M."/>
            <person name="Goldman G.H."/>
            <person name="Goldman M.H."/>
            <person name="Gomes S.L."/>
            <person name="Gruber A."/>
            <person name="Ho P.L."/>
            <person name="Hoheisel J.D."/>
            <person name="Junqueira M.L."/>
            <person name="Kemper E.L."/>
            <person name="Kitajima J.P."/>
            <person name="Krieger J.E."/>
            <person name="Kuramae E.E."/>
            <person name="Laigret F."/>
            <person name="Lambais M.R."/>
            <person name="Leite L.C."/>
            <person name="Lemos E.G."/>
            <person name="Lemos M.V."/>
            <person name="Lopes S.A."/>
            <person name="Lopes C.R."/>
            <person name="Machado J.A."/>
            <person name="Machado M.A."/>
            <person name="Madeira A.M."/>
            <person name="Madeira H.M."/>
            <person name="Marino C.L."/>
            <person name="Marques M.V."/>
            <person name="Martins E.A."/>
            <person name="Martins E.M."/>
            <person name="Matsukuma A.Y."/>
            <person name="Menck C.F."/>
            <person name="Miracca E.C."/>
            <person name="Miyaki C.Y."/>
            <person name="Monteriro-Vitorello C.B."/>
            <person name="Moon D.H."/>
            <person name="Nagai M.A."/>
            <person name="Nascimento A.L."/>
            <person name="Netto L.E."/>
            <person name="Nhani A.Jr."/>
            <person name="Nobrega F.G."/>
            <person name="Nunes L.R."/>
            <person name="Oliveira M.A."/>
            <person name="de Oliveira M.C."/>
            <person name="de Oliveira R.C."/>
            <person name="Palmieri D.A."/>
            <person name="Paris A."/>
            <person name="Peixoto B.R."/>
            <person name="Pereira G.A."/>
            <person name="Pereira H.A.Jr."/>
            <person name="Pesquero J.B."/>
            <person name="Quaggio R.B."/>
            <person name="Roberto P.G."/>
            <person name="Rodrigues V."/>
            <person name="de M Rosa A.J."/>
            <person name="de Rosa V.E.Jr."/>
            <person name="de Sa R.G."/>
            <person name="Santelli R.V."/>
            <person name="Sawasaki H.E."/>
            <person name="da Silva A.C."/>
            <person name="da Silva A.M."/>
            <person name="da Silva F.R."/>
            <person name="da Silva W.A.Jr."/>
            <person name="da Silveira J.F."/>
            <person name="Silvestri M.L."/>
            <person name="Siqueira W.J."/>
            <person name="de Souza A.A."/>
            <person name="de Souza A.P."/>
            <person name="Terenzi M.F."/>
            <person name="Truffi D."/>
            <person name="Tsai S.M."/>
            <person name="Tsuhako M.H."/>
            <person name="Vallada H."/>
            <person name="Van Sluys M.A."/>
            <person name="Verjovski-Almeida S."/>
            <person name="Vettore A.L."/>
            <person name="Zago M.A."/>
            <person name="Zatz M."/>
            <person name="Meidanis J."/>
            <person name="Setubal J.C."/>
        </authorList>
    </citation>
    <scope>NUCLEOTIDE SEQUENCE [LARGE SCALE GENOMIC DNA]</scope>
    <source>
        <strain evidence="8 9">9a5c</strain>
    </source>
</reference>
<evidence type="ECO:0000256" key="6">
    <source>
        <dbReference type="SAM" id="Phobius"/>
    </source>
</evidence>
<keyword evidence="4 6" id="KW-1133">Transmembrane helix</keyword>
<dbReference type="PROSITE" id="PS50850">
    <property type="entry name" value="MFS"/>
    <property type="match status" value="1"/>
</dbReference>
<dbReference type="PIR" id="A82645">
    <property type="entry name" value="A82645"/>
</dbReference>
<gene>
    <name evidence="8" type="ordered locus">XF_1728</name>
</gene>